<evidence type="ECO:0000313" key="8">
    <source>
        <dbReference type="EMBL" id="MDC1903549.1"/>
    </source>
</evidence>
<dbReference type="GeneID" id="29795606"/>
<dbReference type="Proteomes" id="UP001218502">
    <property type="component" value="Unassembled WGS sequence"/>
</dbReference>
<reference evidence="9 12" key="1">
    <citation type="journal article" date="2016" name="Nat. Biotechnol.">
        <title>Measurement of bacterial replication rates in microbial communities.</title>
        <authorList>
            <person name="Brown C.T."/>
            <person name="Olm M.R."/>
            <person name="Thomas B.C."/>
            <person name="Banfield J.F."/>
        </authorList>
    </citation>
    <scope>NUCLEOTIDE SEQUENCE [LARGE SCALE GENOMIC DNA]</scope>
    <source>
        <strain evidence="9">45_41</strain>
    </source>
</reference>
<dbReference type="EMBL" id="WCUQ01000003">
    <property type="protein sequence ID" value="KAB4126805.1"/>
    <property type="molecule type" value="Genomic_DNA"/>
</dbReference>
<evidence type="ECO:0000313" key="15">
    <source>
        <dbReference type="Proteomes" id="UP000434462"/>
    </source>
</evidence>
<evidence type="ECO:0000313" key="17">
    <source>
        <dbReference type="Proteomes" id="UP000441711"/>
    </source>
</evidence>
<evidence type="ECO:0000313" key="19">
    <source>
        <dbReference type="Proteomes" id="UP000466952"/>
    </source>
</evidence>
<dbReference type="EMBL" id="JAQNSI010000646">
    <property type="protein sequence ID" value="MDC1903549.1"/>
    <property type="molecule type" value="Genomic_DNA"/>
</dbReference>
<evidence type="ECO:0000313" key="5">
    <source>
        <dbReference type="EMBL" id="KAB4216013.1"/>
    </source>
</evidence>
<evidence type="ECO:0008006" key="20">
    <source>
        <dbReference type="Google" id="ProtNLM"/>
    </source>
</evidence>
<dbReference type="Proteomes" id="UP000186549">
    <property type="component" value="Unassembled WGS sequence"/>
</dbReference>
<evidence type="ECO:0000313" key="7">
    <source>
        <dbReference type="EMBL" id="MDC1752080.1"/>
    </source>
</evidence>
<dbReference type="EMBL" id="QSPV01000006">
    <property type="protein sequence ID" value="RGJ94112.1"/>
    <property type="molecule type" value="Genomic_DNA"/>
</dbReference>
<evidence type="ECO:0000313" key="10">
    <source>
        <dbReference type="EMBL" id="RGJ94112.1"/>
    </source>
</evidence>
<evidence type="ECO:0000313" key="6">
    <source>
        <dbReference type="EMBL" id="KAB4235663.1"/>
    </source>
</evidence>
<dbReference type="EMBL" id="WCUP01000002">
    <property type="protein sequence ID" value="KAB4111315.1"/>
    <property type="molecule type" value="Genomic_DNA"/>
</dbReference>
<gene>
    <name evidence="9" type="ORF">BHV79_06305</name>
    <name evidence="11" type="ORF">DW988_10535</name>
    <name evidence="10" type="ORF">DXD40_09440</name>
    <name evidence="6" type="ORF">GAP47_12590</name>
    <name evidence="5" type="ORF">GAP55_01980</name>
    <name evidence="2" type="ORF">GAQ70_02860</name>
    <name evidence="3" type="ORF">GAQ72_07570</name>
    <name evidence="4" type="ORF">GAQ75_06000</name>
    <name evidence="7" type="ORF">POY80_06450</name>
    <name evidence="8" type="ORF">POZ10_23350</name>
</gene>
<reference evidence="15 16" key="3">
    <citation type="journal article" date="2019" name="Nat. Med.">
        <title>A library of human gut bacterial isolates paired with longitudinal multiomics data enables mechanistic microbiome research.</title>
        <authorList>
            <person name="Poyet M."/>
            <person name="Groussin M."/>
            <person name="Gibbons S.M."/>
            <person name="Avila-Pacheco J."/>
            <person name="Jiang X."/>
            <person name="Kearney S.M."/>
            <person name="Perrotta A.R."/>
            <person name="Berdy B."/>
            <person name="Zhao S."/>
            <person name="Lieberman T.D."/>
            <person name="Swanson P.K."/>
            <person name="Smith M."/>
            <person name="Roesemann S."/>
            <person name="Alexander J.E."/>
            <person name="Rich S.A."/>
            <person name="Livny J."/>
            <person name="Vlamakis H."/>
            <person name="Clish C."/>
            <person name="Bullock K."/>
            <person name="Deik A."/>
            <person name="Scott J."/>
            <person name="Pierce K.A."/>
            <person name="Xavier R.J."/>
            <person name="Alm E.J."/>
        </authorList>
    </citation>
    <scope>NUCLEOTIDE SEQUENCE [LARGE SCALE GENOMIC DNA]</scope>
    <source>
        <strain evidence="5 19">BIOML-A11</strain>
        <strain evidence="2 17">BIOML-A36</strain>
        <strain evidence="4 16">BIOML-A37</strain>
        <strain evidence="3 15">BIOML-A38</strain>
        <strain evidence="6 18">BIOML-A5</strain>
    </source>
</reference>
<dbReference type="Proteomes" id="UP000466952">
    <property type="component" value="Unassembled WGS sequence"/>
</dbReference>
<dbReference type="Proteomes" id="UP000441711">
    <property type="component" value="Unassembled WGS sequence"/>
</dbReference>
<dbReference type="Proteomes" id="UP000434462">
    <property type="component" value="Unassembled WGS sequence"/>
</dbReference>
<evidence type="ECO:0000256" key="1">
    <source>
        <dbReference type="SAM" id="SignalP"/>
    </source>
</evidence>
<evidence type="ECO:0000313" key="14">
    <source>
        <dbReference type="Proteomes" id="UP000283684"/>
    </source>
</evidence>
<evidence type="ECO:0000313" key="2">
    <source>
        <dbReference type="EMBL" id="KAB4111315.1"/>
    </source>
</evidence>
<feature type="chain" id="PRO_5042688556" description="Periplasmic heavy metal sensor" evidence="1">
    <location>
        <begin position="21"/>
        <end position="157"/>
    </location>
</feature>
<evidence type="ECO:0000313" key="16">
    <source>
        <dbReference type="Proteomes" id="UP000438773"/>
    </source>
</evidence>
<keyword evidence="1" id="KW-0732">Signal</keyword>
<dbReference type="EMBL" id="WCTL01000010">
    <property type="protein sequence ID" value="KAB4235663.1"/>
    <property type="molecule type" value="Genomic_DNA"/>
</dbReference>
<evidence type="ECO:0000313" key="9">
    <source>
        <dbReference type="EMBL" id="OKZ35580.1"/>
    </source>
</evidence>
<dbReference type="Proteomes" id="UP000462376">
    <property type="component" value="Unassembled WGS sequence"/>
</dbReference>
<evidence type="ECO:0000313" key="13">
    <source>
        <dbReference type="Proteomes" id="UP000260844"/>
    </source>
</evidence>
<reference evidence="13 14" key="2">
    <citation type="submission" date="2018-08" db="EMBL/GenBank/DDBJ databases">
        <title>A genome reference for cultivated species of the human gut microbiota.</title>
        <authorList>
            <person name="Zou Y."/>
            <person name="Xue W."/>
            <person name="Luo G."/>
        </authorList>
    </citation>
    <scope>NUCLEOTIDE SEQUENCE [LARGE SCALE GENOMIC DNA]</scope>
    <source>
        <strain evidence="11 14">AM50-4</strain>
        <strain evidence="10 13">TM04-30</strain>
    </source>
</reference>
<evidence type="ECO:0000313" key="3">
    <source>
        <dbReference type="EMBL" id="KAB4117646.1"/>
    </source>
</evidence>
<evidence type="ECO:0000313" key="11">
    <source>
        <dbReference type="EMBL" id="RGZ48825.1"/>
    </source>
</evidence>
<dbReference type="RefSeq" id="WP_034523233.1">
    <property type="nucleotide sequence ID" value="NZ_CAXSUA010000001.1"/>
</dbReference>
<evidence type="ECO:0000313" key="4">
    <source>
        <dbReference type="EMBL" id="KAB4126805.1"/>
    </source>
</evidence>
<dbReference type="EMBL" id="QSEE01000009">
    <property type="protein sequence ID" value="RGZ48825.1"/>
    <property type="molecule type" value="Genomic_DNA"/>
</dbReference>
<feature type="signal peptide" evidence="1">
    <location>
        <begin position="1"/>
        <end position="20"/>
    </location>
</feature>
<dbReference type="EMBL" id="JAQNQY010000005">
    <property type="protein sequence ID" value="MDC1752080.1"/>
    <property type="molecule type" value="Genomic_DNA"/>
</dbReference>
<comment type="caution">
    <text evidence="9">The sequence shown here is derived from an EMBL/GenBank/DDBJ whole genome shotgun (WGS) entry which is preliminary data.</text>
</comment>
<dbReference type="EMBL" id="MNQU01000165">
    <property type="protein sequence ID" value="OKZ35580.1"/>
    <property type="molecule type" value="Genomic_DNA"/>
</dbReference>
<dbReference type="Proteomes" id="UP001222603">
    <property type="component" value="Unassembled WGS sequence"/>
</dbReference>
<dbReference type="Proteomes" id="UP000283684">
    <property type="component" value="Unassembled WGS sequence"/>
</dbReference>
<organism evidence="9 12">
    <name type="scientific">Bacteroides uniformis</name>
    <dbReference type="NCBI Taxonomy" id="820"/>
    <lineage>
        <taxon>Bacteria</taxon>
        <taxon>Pseudomonadati</taxon>
        <taxon>Bacteroidota</taxon>
        <taxon>Bacteroidia</taxon>
        <taxon>Bacteroidales</taxon>
        <taxon>Bacteroidaceae</taxon>
        <taxon>Bacteroides</taxon>
    </lineage>
</organism>
<name>A0A1Q6I9S6_BACUN</name>
<dbReference type="EMBL" id="WCTR01000001">
    <property type="protein sequence ID" value="KAB4216013.1"/>
    <property type="molecule type" value="Genomic_DNA"/>
</dbReference>
<evidence type="ECO:0000313" key="12">
    <source>
        <dbReference type="Proteomes" id="UP000186549"/>
    </source>
</evidence>
<reference evidence="7" key="4">
    <citation type="submission" date="2022-10" db="EMBL/GenBank/DDBJ databases">
        <title>Human gut microbiome strain richness.</title>
        <authorList>
            <person name="Chen-Liaw A."/>
        </authorList>
    </citation>
    <scope>NUCLEOTIDE SEQUENCE</scope>
    <source>
        <strain evidence="8">1001713st1_F9_1001713B170221_170320</strain>
        <strain evidence="7">A1_m1001262Bd0_191120</strain>
    </source>
</reference>
<protein>
    <recommendedName>
        <fullName evidence="20">Periplasmic heavy metal sensor</fullName>
    </recommendedName>
</protein>
<dbReference type="Proteomes" id="UP000438773">
    <property type="component" value="Unassembled WGS sequence"/>
</dbReference>
<accession>A0A1Q6I9S6</accession>
<dbReference type="Proteomes" id="UP000260844">
    <property type="component" value="Unassembled WGS sequence"/>
</dbReference>
<sequence>MKKLIVLLVMICGIMPLLWASDGCDQHLSPEEFRAKQKAFITEKAGLTSEEAAKFFPLYFELQDRKKQLNDEAWKLLRQGKDEKTTEAQYEEIMEGVYDARIASDRLDKTYFDKFKKILPCKKIYLVQRAEMRFHRELLKGMHKKGDAPPRKTQGKR</sequence>
<evidence type="ECO:0000313" key="18">
    <source>
        <dbReference type="Proteomes" id="UP000462376"/>
    </source>
</evidence>
<proteinExistence type="predicted"/>
<dbReference type="EMBL" id="WCUR01000016">
    <property type="protein sequence ID" value="KAB4117646.1"/>
    <property type="molecule type" value="Genomic_DNA"/>
</dbReference>
<dbReference type="AlphaFoldDB" id="A0A1Q6I9S6"/>